<dbReference type="GeneID" id="94289691"/>
<sequence>MRPSILSSSCGVDSATTVDPSAVLRDPAGATDAEIVECLLLLWRDVSAAFSLYNGTNHPAMVRRAAFNILGGDSLQNAATLKRRYRQLAIRVHPDKNASPQAPEAFQVLQTCFEYAIESCELGANNRVEEQAVFQRTDDPSLWEKGGSAFKRGAAAGGGDARSHFFSSSSSSSALSASSTSRSPPLSPFFRTGGGSGSSSSSSSSSSVSLEAHPGADAAGIAPGLRSCALSDCSAPAGASLHKSAFSSSTEPDPPNVFVTTGGAATVPAPNVFDEKGSSPAAPPPPVFDANATFESIAAEPSTHCVGGRASTGDCTSFTGSFGPAPPIVFGRVSLRPLTTRAGGMVAGTAEVARQRASDRQRGSQETELPTLAELLARLDAVDDEEHDIPVKTAKWARGPSPRGGANGSALRGRRRDETAATTPSGSHAKPSSQRTHSTMFCSQRYASNSDDHDGGGAPSNRHASMTPVPVQVNVWSGTAAIGAPLVTASTLGSFSSALREEVSRTHCHRRPPTGFLPHMSSSPLAQPSVRSRRVGGGGVGGTNGGATGNRGTFNCEGERCACGKAPRGRCFLCEE</sequence>
<dbReference type="SUPFAM" id="SSF46565">
    <property type="entry name" value="Chaperone J-domain"/>
    <property type="match status" value="1"/>
</dbReference>
<feature type="compositionally biased region" description="Low complexity" evidence="1">
    <location>
        <begin position="198"/>
        <end position="207"/>
    </location>
</feature>
<feature type="compositionally biased region" description="Gly residues" evidence="1">
    <location>
        <begin position="535"/>
        <end position="546"/>
    </location>
</feature>
<dbReference type="PANTHER" id="PTHR44665">
    <property type="entry name" value="DNAJ HOMOLOG SUBFAMILY C MEMBER 14"/>
    <property type="match status" value="1"/>
</dbReference>
<gene>
    <name evidence="3" type="ORF">JKF63_03613</name>
</gene>
<dbReference type="RefSeq" id="XP_067755853.1">
    <property type="nucleotide sequence ID" value="XM_067899614.1"/>
</dbReference>
<feature type="region of interest" description="Disordered" evidence="1">
    <location>
        <begin position="446"/>
        <end position="465"/>
    </location>
</feature>
<dbReference type="InterPro" id="IPR001623">
    <property type="entry name" value="DnaJ_domain"/>
</dbReference>
<reference evidence="3 4" key="1">
    <citation type="submission" date="2021-02" db="EMBL/GenBank/DDBJ databases">
        <title>Porcisia hertigi Genome sequencing and assembly.</title>
        <authorList>
            <person name="Almutairi H."/>
            <person name="Gatherer D."/>
        </authorList>
    </citation>
    <scope>NUCLEOTIDE SEQUENCE [LARGE SCALE GENOMIC DNA]</scope>
    <source>
        <strain evidence="3 4">C119</strain>
    </source>
</reference>
<dbReference type="PROSITE" id="PS50076">
    <property type="entry name" value="DNAJ_2"/>
    <property type="match status" value="1"/>
</dbReference>
<proteinExistence type="predicted"/>
<dbReference type="Gene3D" id="1.10.287.110">
    <property type="entry name" value="DnaJ domain"/>
    <property type="match status" value="1"/>
</dbReference>
<dbReference type="InterPro" id="IPR052317">
    <property type="entry name" value="Viral_replicn-host_int_reg"/>
</dbReference>
<dbReference type="KEGG" id="phet:94289691"/>
<dbReference type="SMART" id="SM00271">
    <property type="entry name" value="DnaJ"/>
    <property type="match status" value="1"/>
</dbReference>
<feature type="region of interest" description="Disordered" evidence="1">
    <location>
        <begin position="511"/>
        <end position="546"/>
    </location>
</feature>
<evidence type="ECO:0000256" key="1">
    <source>
        <dbReference type="SAM" id="MobiDB-lite"/>
    </source>
</evidence>
<evidence type="ECO:0000259" key="2">
    <source>
        <dbReference type="PROSITE" id="PS50076"/>
    </source>
</evidence>
<dbReference type="AlphaFoldDB" id="A0A836HWN5"/>
<feature type="compositionally biased region" description="Polar residues" evidence="1">
    <location>
        <begin position="420"/>
        <end position="438"/>
    </location>
</feature>
<organism evidence="3 4">
    <name type="scientific">Porcisia hertigi</name>
    <dbReference type="NCBI Taxonomy" id="2761500"/>
    <lineage>
        <taxon>Eukaryota</taxon>
        <taxon>Discoba</taxon>
        <taxon>Euglenozoa</taxon>
        <taxon>Kinetoplastea</taxon>
        <taxon>Metakinetoplastina</taxon>
        <taxon>Trypanosomatida</taxon>
        <taxon>Trypanosomatidae</taxon>
        <taxon>Leishmaniinae</taxon>
        <taxon>Porcisia</taxon>
    </lineage>
</organism>
<dbReference type="EMBL" id="JAFJZO010000028">
    <property type="protein sequence ID" value="KAG5500519.1"/>
    <property type="molecule type" value="Genomic_DNA"/>
</dbReference>
<keyword evidence="4" id="KW-1185">Reference proteome</keyword>
<feature type="region of interest" description="Disordered" evidence="1">
    <location>
        <begin position="174"/>
        <end position="211"/>
    </location>
</feature>
<dbReference type="Pfam" id="PF00226">
    <property type="entry name" value="DnaJ"/>
    <property type="match status" value="1"/>
</dbReference>
<feature type="compositionally biased region" description="Polar residues" evidence="1">
    <location>
        <begin position="520"/>
        <end position="530"/>
    </location>
</feature>
<evidence type="ECO:0000313" key="4">
    <source>
        <dbReference type="Proteomes" id="UP000674318"/>
    </source>
</evidence>
<dbReference type="InterPro" id="IPR036869">
    <property type="entry name" value="J_dom_sf"/>
</dbReference>
<name>A0A836HWN5_9TRYP</name>
<dbReference type="Proteomes" id="UP000674318">
    <property type="component" value="Chromosome 28"/>
</dbReference>
<evidence type="ECO:0000313" key="3">
    <source>
        <dbReference type="EMBL" id="KAG5500519.1"/>
    </source>
</evidence>
<feature type="compositionally biased region" description="Low complexity" evidence="1">
    <location>
        <begin position="174"/>
        <end position="191"/>
    </location>
</feature>
<comment type="caution">
    <text evidence="3">The sequence shown here is derived from an EMBL/GenBank/DDBJ whole genome shotgun (WGS) entry which is preliminary data.</text>
</comment>
<accession>A0A836HWN5</accession>
<dbReference type="CDD" id="cd06257">
    <property type="entry name" value="DnaJ"/>
    <property type="match status" value="1"/>
</dbReference>
<feature type="domain" description="J" evidence="2">
    <location>
        <begin position="65"/>
        <end position="138"/>
    </location>
</feature>
<dbReference type="OrthoDB" id="10250354at2759"/>
<feature type="region of interest" description="Disordered" evidence="1">
    <location>
        <begin position="391"/>
        <end position="438"/>
    </location>
</feature>
<protein>
    <recommendedName>
        <fullName evidence="2">J domain-containing protein</fullName>
    </recommendedName>
</protein>
<dbReference type="PANTHER" id="PTHR44665:SF1">
    <property type="entry name" value="DNAJ HOMOLOG SUBFAMILY C MEMBER 14"/>
    <property type="match status" value="1"/>
</dbReference>